<evidence type="ECO:0000256" key="6">
    <source>
        <dbReference type="ARBA" id="ARBA00047639"/>
    </source>
</evidence>
<dbReference type="EC" id="6.1.1.21" evidence="7"/>
<gene>
    <name evidence="7 10" type="primary">hisS</name>
    <name evidence="10" type="ORF">CVV26_01615</name>
</gene>
<keyword evidence="3 7" id="KW-0067">ATP-binding</keyword>
<dbReference type="HAMAP" id="MF_00127">
    <property type="entry name" value="His_tRNA_synth"/>
    <property type="match status" value="1"/>
</dbReference>
<sequence length="428" mass="49262">MFKQDILQLAKGVRDFLPKEKIAREKIIDTLKNVFEIFGYSPIETPIFERFSLFSFKHIQGEEADILKESFTFQDNGKRKLILRTELTIPFARFIGMNQNLKMPFKRYQIGQIFRDGPIKLGRYREFWQCDVDVVGIKNEIIDAEIIELALNVFKKLNLDIEIKINNRKILNAILDQIKIPETIQDQIIISIDKLDKIGKKSVIKELEKKGLLIQDINKILELINIDGKNNQEKIDHLKKILINQEGLLEIEKTLSYLDDTSDVIFLPSLARGLAYYTGNVFEIFLKDKSKISGSLAAGGRYDKMIGKFLNSEKEIPAIGISFGLEPIFDALKIFQKINKKTVVEILFVPIGEQNIQPGLKIIKELRAKGYKVDVDYLFRSPSKALQYANDMNIEKVLLFGDVEREKNEVCLKNMQTGKQENVKISNL</sequence>
<organism evidence="10 11">
    <name type="scientific">Candidatus Kuenenbacteria bacterium HGW-Kuenenbacteria-1</name>
    <dbReference type="NCBI Taxonomy" id="2013812"/>
    <lineage>
        <taxon>Bacteria</taxon>
        <taxon>Candidatus Kueneniibacteriota</taxon>
    </lineage>
</organism>
<proteinExistence type="inferred from homology"/>
<keyword evidence="7 10" id="KW-0436">Ligase</keyword>
<dbReference type="Pfam" id="PF13393">
    <property type="entry name" value="tRNA-synt_His"/>
    <property type="match status" value="1"/>
</dbReference>
<keyword evidence="4 7" id="KW-0648">Protein biosynthesis</keyword>
<comment type="caution">
    <text evidence="10">The sequence shown here is derived from an EMBL/GenBank/DDBJ whole genome shotgun (WGS) entry which is preliminary data.</text>
</comment>
<dbReference type="InterPro" id="IPR004154">
    <property type="entry name" value="Anticodon-bd"/>
</dbReference>
<dbReference type="CDD" id="cd00773">
    <property type="entry name" value="HisRS-like_core"/>
    <property type="match status" value="1"/>
</dbReference>
<feature type="binding site" evidence="8">
    <location>
        <begin position="276"/>
        <end position="277"/>
    </location>
    <ligand>
        <name>L-histidine</name>
        <dbReference type="ChEBI" id="CHEBI:57595"/>
    </ligand>
</feature>
<dbReference type="SUPFAM" id="SSF55681">
    <property type="entry name" value="Class II aaRS and biotin synthetases"/>
    <property type="match status" value="1"/>
</dbReference>
<accession>A0A2N1UNN9</accession>
<evidence type="ECO:0000256" key="7">
    <source>
        <dbReference type="HAMAP-Rule" id="MF_00127"/>
    </source>
</evidence>
<evidence type="ECO:0000256" key="2">
    <source>
        <dbReference type="ARBA" id="ARBA00022741"/>
    </source>
</evidence>
<dbReference type="SUPFAM" id="SSF52954">
    <property type="entry name" value="Class II aaRS ABD-related"/>
    <property type="match status" value="1"/>
</dbReference>
<dbReference type="NCBIfam" id="TIGR00442">
    <property type="entry name" value="hisS"/>
    <property type="match status" value="1"/>
</dbReference>
<dbReference type="EMBL" id="PGYQ01000005">
    <property type="protein sequence ID" value="PKL72445.1"/>
    <property type="molecule type" value="Genomic_DNA"/>
</dbReference>
<evidence type="ECO:0000256" key="5">
    <source>
        <dbReference type="ARBA" id="ARBA00023146"/>
    </source>
</evidence>
<dbReference type="PIRSF" id="PIRSF001549">
    <property type="entry name" value="His-tRNA_synth"/>
    <property type="match status" value="1"/>
</dbReference>
<dbReference type="AlphaFoldDB" id="A0A2N1UNN9"/>
<dbReference type="InterPro" id="IPR006195">
    <property type="entry name" value="aa-tRNA-synth_II"/>
</dbReference>
<dbReference type="InterPro" id="IPR041715">
    <property type="entry name" value="HisRS-like_core"/>
</dbReference>
<dbReference type="GO" id="GO:0006427">
    <property type="term" value="P:histidyl-tRNA aminoacylation"/>
    <property type="evidence" value="ECO:0007669"/>
    <property type="project" value="UniProtKB-UniRule"/>
</dbReference>
<feature type="binding site" evidence="8">
    <location>
        <position position="133"/>
    </location>
    <ligand>
        <name>L-histidine</name>
        <dbReference type="ChEBI" id="CHEBI:57595"/>
    </ligand>
</feature>
<feature type="binding site" evidence="8">
    <location>
        <position position="272"/>
    </location>
    <ligand>
        <name>L-histidine</name>
        <dbReference type="ChEBI" id="CHEBI:57595"/>
    </ligand>
</feature>
<dbReference type="Gene3D" id="3.30.930.10">
    <property type="entry name" value="Bira Bifunctional Protein, Domain 2"/>
    <property type="match status" value="1"/>
</dbReference>
<dbReference type="Gene3D" id="3.40.50.800">
    <property type="entry name" value="Anticodon-binding domain"/>
    <property type="match status" value="1"/>
</dbReference>
<evidence type="ECO:0000256" key="3">
    <source>
        <dbReference type="ARBA" id="ARBA00022840"/>
    </source>
</evidence>
<dbReference type="Pfam" id="PF03129">
    <property type="entry name" value="HGTP_anticodon"/>
    <property type="match status" value="1"/>
</dbReference>
<dbReference type="GO" id="GO:0005524">
    <property type="term" value="F:ATP binding"/>
    <property type="evidence" value="ECO:0007669"/>
    <property type="project" value="UniProtKB-UniRule"/>
</dbReference>
<comment type="subunit">
    <text evidence="7">Homodimer.</text>
</comment>
<dbReference type="PANTHER" id="PTHR11476:SF7">
    <property type="entry name" value="HISTIDINE--TRNA LIGASE"/>
    <property type="match status" value="1"/>
</dbReference>
<comment type="catalytic activity">
    <reaction evidence="6 7">
        <text>tRNA(His) + L-histidine + ATP = L-histidyl-tRNA(His) + AMP + diphosphate + H(+)</text>
        <dbReference type="Rhea" id="RHEA:17313"/>
        <dbReference type="Rhea" id="RHEA-COMP:9665"/>
        <dbReference type="Rhea" id="RHEA-COMP:9689"/>
        <dbReference type="ChEBI" id="CHEBI:15378"/>
        <dbReference type="ChEBI" id="CHEBI:30616"/>
        <dbReference type="ChEBI" id="CHEBI:33019"/>
        <dbReference type="ChEBI" id="CHEBI:57595"/>
        <dbReference type="ChEBI" id="CHEBI:78442"/>
        <dbReference type="ChEBI" id="CHEBI:78527"/>
        <dbReference type="ChEBI" id="CHEBI:456215"/>
        <dbReference type="EC" id="6.1.1.21"/>
    </reaction>
</comment>
<name>A0A2N1UNN9_9BACT</name>
<dbReference type="InterPro" id="IPR015807">
    <property type="entry name" value="His-tRNA-ligase"/>
</dbReference>
<comment type="similarity">
    <text evidence="1 7">Belongs to the class-II aminoacyl-tRNA synthetase family.</text>
</comment>
<evidence type="ECO:0000313" key="10">
    <source>
        <dbReference type="EMBL" id="PKL72445.1"/>
    </source>
</evidence>
<comment type="subcellular location">
    <subcellularLocation>
        <location evidence="7">Cytoplasm</location>
    </subcellularLocation>
</comment>
<dbReference type="InterPro" id="IPR045864">
    <property type="entry name" value="aa-tRNA-synth_II/BPL/LPL"/>
</dbReference>
<dbReference type="InterPro" id="IPR036621">
    <property type="entry name" value="Anticodon-bd_dom_sf"/>
</dbReference>
<keyword evidence="7" id="KW-0963">Cytoplasm</keyword>
<keyword evidence="5 7" id="KW-0030">Aminoacyl-tRNA synthetase</keyword>
<feature type="binding site" evidence="8">
    <location>
        <position position="115"/>
    </location>
    <ligand>
        <name>L-histidine</name>
        <dbReference type="ChEBI" id="CHEBI:57595"/>
    </ligand>
</feature>
<dbReference type="Proteomes" id="UP000233414">
    <property type="component" value="Unassembled WGS sequence"/>
</dbReference>
<dbReference type="GO" id="GO:0004821">
    <property type="term" value="F:histidine-tRNA ligase activity"/>
    <property type="evidence" value="ECO:0007669"/>
    <property type="project" value="UniProtKB-UniRule"/>
</dbReference>
<evidence type="ECO:0000259" key="9">
    <source>
        <dbReference type="PROSITE" id="PS50862"/>
    </source>
</evidence>
<evidence type="ECO:0000256" key="1">
    <source>
        <dbReference type="ARBA" id="ARBA00008226"/>
    </source>
</evidence>
<keyword evidence="2 7" id="KW-0547">Nucleotide-binding</keyword>
<feature type="domain" description="Aminoacyl-transfer RNA synthetases class-II family profile" evidence="9">
    <location>
        <begin position="24"/>
        <end position="350"/>
    </location>
</feature>
<reference evidence="10 11" key="1">
    <citation type="journal article" date="2017" name="ISME J.">
        <title>Potential for microbial H2 and metal transformations associated with novel bacteria and archaea in deep terrestrial subsurface sediments.</title>
        <authorList>
            <person name="Hernsdorf A.W."/>
            <person name="Amano Y."/>
            <person name="Miyakawa K."/>
            <person name="Ise K."/>
            <person name="Suzuki Y."/>
            <person name="Anantharaman K."/>
            <person name="Probst A."/>
            <person name="Burstein D."/>
            <person name="Thomas B.C."/>
            <person name="Banfield J.F."/>
        </authorList>
    </citation>
    <scope>NUCLEOTIDE SEQUENCE [LARGE SCALE GENOMIC DNA]</scope>
    <source>
        <strain evidence="10">HGW-Kuenenbacteria-1</strain>
    </source>
</reference>
<dbReference type="GO" id="GO:0005737">
    <property type="term" value="C:cytoplasm"/>
    <property type="evidence" value="ECO:0007669"/>
    <property type="project" value="UniProtKB-SubCell"/>
</dbReference>
<evidence type="ECO:0000313" key="11">
    <source>
        <dbReference type="Proteomes" id="UP000233414"/>
    </source>
</evidence>
<feature type="binding site" evidence="8">
    <location>
        <position position="129"/>
    </location>
    <ligand>
        <name>L-histidine</name>
        <dbReference type="ChEBI" id="CHEBI:57595"/>
    </ligand>
</feature>
<dbReference type="PANTHER" id="PTHR11476">
    <property type="entry name" value="HISTIDYL-TRNA SYNTHETASE"/>
    <property type="match status" value="1"/>
</dbReference>
<evidence type="ECO:0000256" key="8">
    <source>
        <dbReference type="PIRSR" id="PIRSR001549-1"/>
    </source>
</evidence>
<evidence type="ECO:0000256" key="4">
    <source>
        <dbReference type="ARBA" id="ARBA00022917"/>
    </source>
</evidence>
<dbReference type="PROSITE" id="PS50862">
    <property type="entry name" value="AA_TRNA_LIGASE_II"/>
    <property type="match status" value="1"/>
</dbReference>
<protein>
    <recommendedName>
        <fullName evidence="7">Histidine--tRNA ligase</fullName>
        <ecNumber evidence="7">6.1.1.21</ecNumber>
    </recommendedName>
    <alternativeName>
        <fullName evidence="7">Histidyl-tRNA synthetase</fullName>
        <shortName evidence="7">HisRS</shortName>
    </alternativeName>
</protein>
<feature type="binding site" evidence="8">
    <location>
        <begin position="86"/>
        <end position="88"/>
    </location>
    <ligand>
        <name>L-histidine</name>
        <dbReference type="ChEBI" id="CHEBI:57595"/>
    </ligand>
</feature>
<dbReference type="InterPro" id="IPR004516">
    <property type="entry name" value="HisRS/HisZ"/>
</dbReference>